<reference evidence="1 2" key="1">
    <citation type="submission" date="2017-08" db="EMBL/GenBank/DDBJ databases">
        <title>Mesorhizobium wenxinae sp. nov., a novel rhizobial species isolated from root nodules of chickpea (Cicer arietinum L.).</title>
        <authorList>
            <person name="Zhang J."/>
        </authorList>
    </citation>
    <scope>NUCLEOTIDE SEQUENCE [LARGE SCALE GENOMIC DNA]</scope>
    <source>
        <strain evidence="1 2">SDW018</strain>
    </source>
</reference>
<comment type="caution">
    <text evidence="1">The sequence shown here is derived from an EMBL/GenBank/DDBJ whole genome shotgun (WGS) entry which is preliminary data.</text>
</comment>
<name>A0A271LF32_9HYPH</name>
<protein>
    <submittedName>
        <fullName evidence="1">Uncharacterized protein</fullName>
    </submittedName>
</protein>
<evidence type="ECO:0000313" key="1">
    <source>
        <dbReference type="EMBL" id="PAQ06733.1"/>
    </source>
</evidence>
<dbReference type="Proteomes" id="UP000216442">
    <property type="component" value="Unassembled WGS sequence"/>
</dbReference>
<proteinExistence type="predicted"/>
<dbReference type="EMBL" id="NPKJ01000064">
    <property type="protein sequence ID" value="PAQ06733.1"/>
    <property type="molecule type" value="Genomic_DNA"/>
</dbReference>
<gene>
    <name evidence="1" type="ORF">CIT26_24445</name>
</gene>
<accession>A0A271LF32</accession>
<sequence length="120" mass="13230">MPSWLSKNETQKGSVWIEGALFAHPDPKRLYFMSEASGPGVRFELYQTDIVDVADSAMPIKFLDQEFPGVRIQLKLDAVVTRLSGHIASGLVEYGEGKITNIAGDTMMIKNTVLASVVMR</sequence>
<dbReference type="AlphaFoldDB" id="A0A271LF32"/>
<keyword evidence="2" id="KW-1185">Reference proteome</keyword>
<evidence type="ECO:0000313" key="2">
    <source>
        <dbReference type="Proteomes" id="UP000216442"/>
    </source>
</evidence>
<organism evidence="1 2">
    <name type="scientific">Mesorhizobium temperatum</name>
    <dbReference type="NCBI Taxonomy" id="241416"/>
    <lineage>
        <taxon>Bacteria</taxon>
        <taxon>Pseudomonadati</taxon>
        <taxon>Pseudomonadota</taxon>
        <taxon>Alphaproteobacteria</taxon>
        <taxon>Hyphomicrobiales</taxon>
        <taxon>Phyllobacteriaceae</taxon>
        <taxon>Mesorhizobium</taxon>
    </lineage>
</organism>